<evidence type="ECO:0000256" key="1">
    <source>
        <dbReference type="SAM" id="Phobius"/>
    </source>
</evidence>
<feature type="transmembrane region" description="Helical" evidence="1">
    <location>
        <begin position="15"/>
        <end position="36"/>
    </location>
</feature>
<reference evidence="2" key="2">
    <citation type="submission" date="2025-09" db="UniProtKB">
        <authorList>
            <consortium name="Ensembl"/>
        </authorList>
    </citation>
    <scope>IDENTIFICATION</scope>
</reference>
<organism evidence="2 3">
    <name type="scientific">Anser brachyrhynchus</name>
    <name type="common">Pink-footed goose</name>
    <dbReference type="NCBI Taxonomy" id="132585"/>
    <lineage>
        <taxon>Eukaryota</taxon>
        <taxon>Metazoa</taxon>
        <taxon>Chordata</taxon>
        <taxon>Craniata</taxon>
        <taxon>Vertebrata</taxon>
        <taxon>Euteleostomi</taxon>
        <taxon>Archelosauria</taxon>
        <taxon>Archosauria</taxon>
        <taxon>Dinosauria</taxon>
        <taxon>Saurischia</taxon>
        <taxon>Theropoda</taxon>
        <taxon>Coelurosauria</taxon>
        <taxon>Aves</taxon>
        <taxon>Neognathae</taxon>
        <taxon>Galloanserae</taxon>
        <taxon>Anseriformes</taxon>
        <taxon>Anatidae</taxon>
        <taxon>Anserinae</taxon>
        <taxon>Anser</taxon>
    </lineage>
</organism>
<dbReference type="Pfam" id="PF08039">
    <property type="entry name" value="Mit_proteolip"/>
    <property type="match status" value="1"/>
</dbReference>
<dbReference type="Proteomes" id="UP000694426">
    <property type="component" value="Unplaced"/>
</dbReference>
<name>A0A8B9I6R3_9AVES</name>
<dbReference type="Ensembl" id="ENSABRT00000019361.1">
    <property type="protein sequence ID" value="ENSABRP00000013560.1"/>
    <property type="gene ID" value="ENSABRG00000012044.1"/>
</dbReference>
<dbReference type="PANTHER" id="PTHR15233:SF1">
    <property type="entry name" value="ATP SYNTHASE SUBUNIT ATP5MJ, MITOCHONDRIAL"/>
    <property type="match status" value="1"/>
</dbReference>
<reference evidence="2" key="1">
    <citation type="submission" date="2025-08" db="UniProtKB">
        <authorList>
            <consortium name="Ensembl"/>
        </authorList>
    </citation>
    <scope>IDENTIFICATION</scope>
</reference>
<keyword evidence="1" id="KW-0472">Membrane</keyword>
<dbReference type="PANTHER" id="PTHR15233">
    <property type="entry name" value="MITOCHONDRIAL PROTEOLIPID"/>
    <property type="match status" value="1"/>
</dbReference>
<accession>A0A8B9I6R3</accession>
<keyword evidence="1" id="KW-1133">Transmembrane helix</keyword>
<protein>
    <submittedName>
        <fullName evidence="2">Uncharacterized protein</fullName>
    </submittedName>
</protein>
<evidence type="ECO:0000313" key="2">
    <source>
        <dbReference type="Ensembl" id="ENSABRP00000013560.1"/>
    </source>
</evidence>
<dbReference type="InterPro" id="IPR012574">
    <property type="entry name" value="ATP5MJ"/>
</dbReference>
<evidence type="ECO:0000313" key="3">
    <source>
        <dbReference type="Proteomes" id="UP000694426"/>
    </source>
</evidence>
<keyword evidence="3" id="KW-1185">Reference proteome</keyword>
<dbReference type="GeneTree" id="ENSGT01030000235387"/>
<dbReference type="GO" id="GO:0005739">
    <property type="term" value="C:mitochondrion"/>
    <property type="evidence" value="ECO:0007669"/>
    <property type="project" value="InterPro"/>
</dbReference>
<sequence>MVQAMIPKSWRAMRFYFSTIYQEVWVGIALTAYTYYKISYATSKCYPLLQNCPWSTVNCTFR</sequence>
<keyword evidence="1" id="KW-0812">Transmembrane</keyword>
<proteinExistence type="predicted"/>
<dbReference type="AlphaFoldDB" id="A0A8B9I6R3"/>